<accession>A0A3P8B6C8</accession>
<evidence type="ECO:0000313" key="3">
    <source>
        <dbReference type="WBParaSite" id="HPBE_0000620901-mRNA-1"/>
    </source>
</evidence>
<dbReference type="OrthoDB" id="5863557at2759"/>
<accession>A0A183FHG5</accession>
<reference evidence="1 2" key="1">
    <citation type="submission" date="2018-11" db="EMBL/GenBank/DDBJ databases">
        <authorList>
            <consortium name="Pathogen Informatics"/>
        </authorList>
    </citation>
    <scope>NUCLEOTIDE SEQUENCE [LARGE SCALE GENOMIC DNA]</scope>
</reference>
<name>A0A183FHG5_HELPZ</name>
<proteinExistence type="predicted"/>
<evidence type="ECO:0000313" key="1">
    <source>
        <dbReference type="EMBL" id="VDO67402.1"/>
    </source>
</evidence>
<dbReference type="EMBL" id="UZAH01025619">
    <property type="protein sequence ID" value="VDO67402.1"/>
    <property type="molecule type" value="Genomic_DNA"/>
</dbReference>
<keyword evidence="2" id="KW-1185">Reference proteome</keyword>
<dbReference type="AlphaFoldDB" id="A0A183FHG5"/>
<protein>
    <submittedName>
        <fullName evidence="1 3">Uncharacterized protein</fullName>
    </submittedName>
</protein>
<dbReference type="Proteomes" id="UP000050761">
    <property type="component" value="Unassembled WGS sequence"/>
</dbReference>
<evidence type="ECO:0000313" key="2">
    <source>
        <dbReference type="Proteomes" id="UP000050761"/>
    </source>
</evidence>
<reference evidence="3" key="2">
    <citation type="submission" date="2019-09" db="UniProtKB">
        <authorList>
            <consortium name="WormBaseParasite"/>
        </authorList>
    </citation>
    <scope>IDENTIFICATION</scope>
</reference>
<gene>
    <name evidence="1" type="ORF">HPBE_LOCUS6210</name>
</gene>
<sequence length="144" mass="16233">MSNDEKPDAVEDYEYELSDVEIQQIKFVRQCLIVSQSRVDGRIAIHQNNIVNTDDDNNNNSDFDQRTTFWLIIDGCPVWRLSSSCRRRRPFVDSITVKSLLADLRRVTRITGGPPALGGSELGPMCGFLAGKGLRERSITGRMT</sequence>
<organism evidence="2 3">
    <name type="scientific">Heligmosomoides polygyrus</name>
    <name type="common">Parasitic roundworm</name>
    <dbReference type="NCBI Taxonomy" id="6339"/>
    <lineage>
        <taxon>Eukaryota</taxon>
        <taxon>Metazoa</taxon>
        <taxon>Ecdysozoa</taxon>
        <taxon>Nematoda</taxon>
        <taxon>Chromadorea</taxon>
        <taxon>Rhabditida</taxon>
        <taxon>Rhabditina</taxon>
        <taxon>Rhabditomorpha</taxon>
        <taxon>Strongyloidea</taxon>
        <taxon>Heligmosomidae</taxon>
        <taxon>Heligmosomoides</taxon>
    </lineage>
</organism>
<dbReference type="WBParaSite" id="HPBE_0000620901-mRNA-1">
    <property type="protein sequence ID" value="HPBE_0000620901-mRNA-1"/>
    <property type="gene ID" value="HPBE_0000620901"/>
</dbReference>